<dbReference type="Proteomes" id="UP000321570">
    <property type="component" value="Unassembled WGS sequence"/>
</dbReference>
<reference evidence="2 3" key="1">
    <citation type="submission" date="2019-07" db="EMBL/GenBank/DDBJ databases">
        <authorList>
            <person name="Jastrzebski P J."/>
            <person name="Paukszto L."/>
            <person name="Jastrzebski P J."/>
        </authorList>
    </citation>
    <scope>NUCLEOTIDE SEQUENCE [LARGE SCALE GENOMIC DNA]</scope>
    <source>
        <strain evidence="2 3">WMS-il1</strain>
    </source>
</reference>
<feature type="compositionally biased region" description="Basic and acidic residues" evidence="1">
    <location>
        <begin position="1"/>
        <end position="12"/>
    </location>
</feature>
<organism evidence="2 3">
    <name type="scientific">Hymenolepis diminuta</name>
    <name type="common">Rat tapeworm</name>
    <dbReference type="NCBI Taxonomy" id="6216"/>
    <lineage>
        <taxon>Eukaryota</taxon>
        <taxon>Metazoa</taxon>
        <taxon>Spiralia</taxon>
        <taxon>Lophotrochozoa</taxon>
        <taxon>Platyhelminthes</taxon>
        <taxon>Cestoda</taxon>
        <taxon>Eucestoda</taxon>
        <taxon>Cyclophyllidea</taxon>
        <taxon>Hymenolepididae</taxon>
        <taxon>Hymenolepis</taxon>
    </lineage>
</organism>
<sequence>MPMLFKEEKEPEIKEEEPTQDESRKEKSIQVDADHKVQAGYGFLGGLLGLVKTPTSSDAPNQPTESHWLILPATLQTTRRLAGPNGHQPITMGREGIALHCRNRCTLYLTSLSKQRFAQLKAVVYRDLLRWLPQPEF</sequence>
<feature type="compositionally biased region" description="Basic and acidic residues" evidence="1">
    <location>
        <begin position="21"/>
        <end position="31"/>
    </location>
</feature>
<dbReference type="EMBL" id="CABIJS010000255">
    <property type="protein sequence ID" value="VUZ47660.1"/>
    <property type="molecule type" value="Genomic_DNA"/>
</dbReference>
<accession>A0A564YKF0</accession>
<evidence type="ECO:0000256" key="1">
    <source>
        <dbReference type="SAM" id="MobiDB-lite"/>
    </source>
</evidence>
<keyword evidence="3" id="KW-1185">Reference proteome</keyword>
<dbReference type="AlphaFoldDB" id="A0A564YKF0"/>
<protein>
    <submittedName>
        <fullName evidence="2">Uncharacterized protein</fullName>
    </submittedName>
</protein>
<proteinExistence type="predicted"/>
<gene>
    <name evidence="2" type="ORF">WMSIL1_LOCUS7251</name>
</gene>
<feature type="region of interest" description="Disordered" evidence="1">
    <location>
        <begin position="1"/>
        <end position="31"/>
    </location>
</feature>
<evidence type="ECO:0000313" key="3">
    <source>
        <dbReference type="Proteomes" id="UP000321570"/>
    </source>
</evidence>
<name>A0A564YKF0_HYMDI</name>
<evidence type="ECO:0000313" key="2">
    <source>
        <dbReference type="EMBL" id="VUZ47660.1"/>
    </source>
</evidence>